<feature type="transmembrane region" description="Helical" evidence="1">
    <location>
        <begin position="21"/>
        <end position="45"/>
    </location>
</feature>
<keyword evidence="1" id="KW-1133">Transmembrane helix</keyword>
<dbReference type="RefSeq" id="WP_248564589.1">
    <property type="nucleotide sequence ID" value="NZ_AP025698.1"/>
</dbReference>
<name>A0ABM7YBI5_9EURY</name>
<sequence length="243" mass="26422">MKVGEIVGEALDYPGTDLKKVVTLGALKVILSFLIIPMFLVYGYWLRVLKATIAGFDELPDFDEWGGMFIDGLKVLVVGIVYMIIPMIFLVAGILSISINPTDPTFGIISIVIGVILAIIFALVEQIAIAHMAFNDRIGAAFQIGEILNVISEITWTKYIIWIIGVAIIQSGTMNVTLAILGLIFLPIISAFGALSLTQMNLGAGLAIFVIGFIIAALIIYLFVVPYLAIFHSRALGRLYADR</sequence>
<organism evidence="2 3">
    <name type="scientific">Methanothermobacter tenebrarum</name>
    <dbReference type="NCBI Taxonomy" id="680118"/>
    <lineage>
        <taxon>Archaea</taxon>
        <taxon>Methanobacteriati</taxon>
        <taxon>Methanobacteriota</taxon>
        <taxon>Methanomada group</taxon>
        <taxon>Methanobacteria</taxon>
        <taxon>Methanobacteriales</taxon>
        <taxon>Methanobacteriaceae</taxon>
        <taxon>Methanothermobacter</taxon>
    </lineage>
</organism>
<dbReference type="Proteomes" id="UP000831817">
    <property type="component" value="Chromosome"/>
</dbReference>
<evidence type="ECO:0000256" key="1">
    <source>
        <dbReference type="SAM" id="Phobius"/>
    </source>
</evidence>
<evidence type="ECO:0008006" key="4">
    <source>
        <dbReference type="Google" id="ProtNLM"/>
    </source>
</evidence>
<accession>A0ABM7YBI5</accession>
<keyword evidence="1" id="KW-0812">Transmembrane</keyword>
<dbReference type="InterPro" id="IPR025098">
    <property type="entry name" value="DUF4013"/>
</dbReference>
<dbReference type="EMBL" id="AP025698">
    <property type="protein sequence ID" value="BDH78709.1"/>
    <property type="molecule type" value="Genomic_DNA"/>
</dbReference>
<dbReference type="Pfam" id="PF13197">
    <property type="entry name" value="DUF4013"/>
    <property type="match status" value="1"/>
</dbReference>
<keyword evidence="1" id="KW-0472">Membrane</keyword>
<proteinExistence type="predicted"/>
<feature type="transmembrane region" description="Helical" evidence="1">
    <location>
        <begin position="206"/>
        <end position="230"/>
    </location>
</feature>
<gene>
    <name evidence="2" type="ORF">MTTB_00880</name>
</gene>
<evidence type="ECO:0000313" key="2">
    <source>
        <dbReference type="EMBL" id="BDH78709.1"/>
    </source>
</evidence>
<keyword evidence="3" id="KW-1185">Reference proteome</keyword>
<dbReference type="GeneID" id="71964584"/>
<protein>
    <recommendedName>
        <fullName evidence="4">DUF4013 domain-containing protein</fullName>
    </recommendedName>
</protein>
<feature type="transmembrane region" description="Helical" evidence="1">
    <location>
        <begin position="75"/>
        <end position="99"/>
    </location>
</feature>
<feature type="transmembrane region" description="Helical" evidence="1">
    <location>
        <begin position="105"/>
        <end position="124"/>
    </location>
</feature>
<reference evidence="2 3" key="1">
    <citation type="submission" date="2022-04" db="EMBL/GenBank/DDBJ databases">
        <title>Complete genome of Methanothermobacter tenebrarum strain RMAS.</title>
        <authorList>
            <person name="Nakamura K."/>
            <person name="Oshima K."/>
            <person name="Hattori M."/>
            <person name="Kamagata Y."/>
            <person name="Takamizawa K."/>
        </authorList>
    </citation>
    <scope>NUCLEOTIDE SEQUENCE [LARGE SCALE GENOMIC DNA]</scope>
    <source>
        <strain evidence="2 3">RMAS</strain>
    </source>
</reference>
<evidence type="ECO:0000313" key="3">
    <source>
        <dbReference type="Proteomes" id="UP000831817"/>
    </source>
</evidence>